<evidence type="ECO:0000313" key="3">
    <source>
        <dbReference type="EMBL" id="PIC26253.1"/>
    </source>
</evidence>
<dbReference type="Pfam" id="PF05050">
    <property type="entry name" value="Methyltransf_21"/>
    <property type="match status" value="1"/>
</dbReference>
<proteinExistence type="predicted"/>
<keyword evidence="1" id="KW-1133">Transmembrane helix</keyword>
<name>A0A2G5TGC0_9PELO</name>
<accession>A0A2G5TGC0</accession>
<dbReference type="Proteomes" id="UP000230233">
    <property type="component" value="Chromosome V"/>
</dbReference>
<evidence type="ECO:0000259" key="2">
    <source>
        <dbReference type="Pfam" id="PF05050"/>
    </source>
</evidence>
<dbReference type="AlphaFoldDB" id="A0A2G5TGC0"/>
<organism evidence="3 4">
    <name type="scientific">Caenorhabditis nigoni</name>
    <dbReference type="NCBI Taxonomy" id="1611254"/>
    <lineage>
        <taxon>Eukaryota</taxon>
        <taxon>Metazoa</taxon>
        <taxon>Ecdysozoa</taxon>
        <taxon>Nematoda</taxon>
        <taxon>Chromadorea</taxon>
        <taxon>Rhabditida</taxon>
        <taxon>Rhabditina</taxon>
        <taxon>Rhabditomorpha</taxon>
        <taxon>Rhabditoidea</taxon>
        <taxon>Rhabditidae</taxon>
        <taxon>Peloderinae</taxon>
        <taxon>Caenorhabditis</taxon>
    </lineage>
</organism>
<reference evidence="4" key="1">
    <citation type="submission" date="2017-10" db="EMBL/GenBank/DDBJ databases">
        <title>Rapid genome shrinkage in a self-fertile nematode reveals novel sperm competition proteins.</title>
        <authorList>
            <person name="Yin D."/>
            <person name="Schwarz E.M."/>
            <person name="Thomas C.G."/>
            <person name="Felde R.L."/>
            <person name="Korf I.F."/>
            <person name="Cutter A.D."/>
            <person name="Schartner C.M."/>
            <person name="Ralston E.J."/>
            <person name="Meyer B.J."/>
            <person name="Haag E.S."/>
        </authorList>
    </citation>
    <scope>NUCLEOTIDE SEQUENCE [LARGE SCALE GENOMIC DNA]</scope>
    <source>
        <strain evidence="4">JU1422</strain>
    </source>
</reference>
<dbReference type="OrthoDB" id="5774161at2759"/>
<dbReference type="PANTHER" id="PTHR22989">
    <property type="entry name" value="UNCHARACTERIZED DUF13 C.ELEGANS"/>
    <property type="match status" value="1"/>
</dbReference>
<feature type="domain" description="Methyltransferase FkbM" evidence="2">
    <location>
        <begin position="81"/>
        <end position="286"/>
    </location>
</feature>
<protein>
    <recommendedName>
        <fullName evidence="2">Methyltransferase FkbM domain-containing protein</fullName>
    </recommendedName>
</protein>
<feature type="transmembrane region" description="Helical" evidence="1">
    <location>
        <begin position="21"/>
        <end position="42"/>
    </location>
</feature>
<dbReference type="STRING" id="1611254.A0A2G5TGC0"/>
<comment type="caution">
    <text evidence="3">The sequence shown here is derived from an EMBL/GenBank/DDBJ whole genome shotgun (WGS) entry which is preliminary data.</text>
</comment>
<gene>
    <name evidence="3" type="primary">Cnig_chr_V.g18880</name>
    <name evidence="3" type="ORF">B9Z55_018880</name>
</gene>
<dbReference type="EMBL" id="PDUG01000005">
    <property type="protein sequence ID" value="PIC26253.1"/>
    <property type="molecule type" value="Genomic_DNA"/>
</dbReference>
<evidence type="ECO:0000313" key="4">
    <source>
        <dbReference type="Proteomes" id="UP000230233"/>
    </source>
</evidence>
<sequence length="319" mass="37579">MRITSQPYNRLKEALFYNRATTKYILLLMVFISAVLLIGSVFQDEKAESIFPVLSTRKVNPVFDAFYNCVYPKIIGQKDNYDRFWLLYVHLTEECDNLPEYKTFDLQPIANTDEIKYVSFPKQKEENITMVTLGIGHDVDAELRLKKMWPGTEFFGVDPSPEINKDLYEVKLGGNYFQVAVSGQGGMQKSYIFRKKYRDETTMHIGADYFFGNMLKRPRVDILWVDTEGNEFPVLDMIHRGGPLDRRGVKICQMNVEIHKDLLKDVTGEKQKFHDFVWKIMEDRKYIIVKPFYVYWFHDFIRVVVLNVEDPECTSLYMR</sequence>
<evidence type="ECO:0000256" key="1">
    <source>
        <dbReference type="SAM" id="Phobius"/>
    </source>
</evidence>
<keyword evidence="1" id="KW-0812">Transmembrane</keyword>
<dbReference type="InterPro" id="IPR006342">
    <property type="entry name" value="FkbM_mtfrase"/>
</dbReference>
<keyword evidence="1" id="KW-0472">Membrane</keyword>
<keyword evidence="4" id="KW-1185">Reference proteome</keyword>
<dbReference type="PANTHER" id="PTHR22989:SF13">
    <property type="entry name" value="METHYLTRANSFERASE FKBM DOMAIN-CONTAINING PROTEIN"/>
    <property type="match status" value="1"/>
</dbReference>